<keyword evidence="1" id="KW-0812">Transmembrane</keyword>
<keyword evidence="1" id="KW-0472">Membrane</keyword>
<evidence type="ECO:0000313" key="3">
    <source>
        <dbReference type="Proteomes" id="UP000220527"/>
    </source>
</evidence>
<sequence>MIARTESAHWLNVLYIGTTGKEILGWIEASMLTPPNIAGQQVELLDLEVSEFQFNTKQEVVDFREAISKLMLQYYKTDPYSIMGFISFALFFMALILSFIFSSLTLGMVLIGAAVLIFVVYTYLHTKHRNVLAHEFTNYMITNLGEVWVESESSLTAFPKNTPWWKRLEAIRISKQSDLENQMEFQAKQSAMNAAVHLGGIVLNRAITNRQSIEVRHR</sequence>
<name>A0A2A6RQ91_9CHLR</name>
<keyword evidence="1" id="KW-1133">Transmembrane helix</keyword>
<dbReference type="Proteomes" id="UP000220527">
    <property type="component" value="Unassembled WGS sequence"/>
</dbReference>
<evidence type="ECO:0000313" key="2">
    <source>
        <dbReference type="EMBL" id="PDW05060.1"/>
    </source>
</evidence>
<dbReference type="EMBL" id="NQWI01000001">
    <property type="protein sequence ID" value="PDW05060.1"/>
    <property type="molecule type" value="Genomic_DNA"/>
</dbReference>
<organism evidence="2 3">
    <name type="scientific">Candidatus Viridilinea mediisalina</name>
    <dbReference type="NCBI Taxonomy" id="2024553"/>
    <lineage>
        <taxon>Bacteria</taxon>
        <taxon>Bacillati</taxon>
        <taxon>Chloroflexota</taxon>
        <taxon>Chloroflexia</taxon>
        <taxon>Chloroflexales</taxon>
        <taxon>Chloroflexineae</taxon>
        <taxon>Oscillochloridaceae</taxon>
        <taxon>Candidatus Viridilinea</taxon>
    </lineage>
</organism>
<reference evidence="3" key="1">
    <citation type="submission" date="2017-08" db="EMBL/GenBank/DDBJ databases">
        <authorList>
            <person name="Grouzdev D.S."/>
            <person name="Gaisin V.A."/>
            <person name="Rysina M.S."/>
            <person name="Gorlenko V.M."/>
        </authorList>
    </citation>
    <scope>NUCLEOTIDE SEQUENCE [LARGE SCALE GENOMIC DNA]</scope>
    <source>
        <strain evidence="3">Kir15-3F</strain>
    </source>
</reference>
<protein>
    <submittedName>
        <fullName evidence="2">Uncharacterized protein</fullName>
    </submittedName>
</protein>
<accession>A0A2A6RQ91</accession>
<evidence type="ECO:0000256" key="1">
    <source>
        <dbReference type="SAM" id="Phobius"/>
    </source>
</evidence>
<comment type="caution">
    <text evidence="2">The sequence shown here is derived from an EMBL/GenBank/DDBJ whole genome shotgun (WGS) entry which is preliminary data.</text>
</comment>
<feature type="transmembrane region" description="Helical" evidence="1">
    <location>
        <begin position="80"/>
        <end position="100"/>
    </location>
</feature>
<gene>
    <name evidence="2" type="ORF">CJ255_00265</name>
</gene>
<dbReference type="AlphaFoldDB" id="A0A2A6RQ91"/>
<feature type="transmembrane region" description="Helical" evidence="1">
    <location>
        <begin position="106"/>
        <end position="124"/>
    </location>
</feature>
<proteinExistence type="predicted"/>
<dbReference type="RefSeq" id="WP_097642080.1">
    <property type="nucleotide sequence ID" value="NZ_NQWI01000001.1"/>
</dbReference>
<keyword evidence="3" id="KW-1185">Reference proteome</keyword>